<name>A0ABD5LKI5_AGRRD</name>
<gene>
    <name evidence="10" type="ORF">ABVB70_18780</name>
</gene>
<dbReference type="CDD" id="cd00609">
    <property type="entry name" value="AAT_like"/>
    <property type="match status" value="1"/>
</dbReference>
<organism evidence="10 11">
    <name type="scientific">Agrobacterium radiobacter</name>
    <dbReference type="NCBI Taxonomy" id="362"/>
    <lineage>
        <taxon>Bacteria</taxon>
        <taxon>Pseudomonadati</taxon>
        <taxon>Pseudomonadota</taxon>
        <taxon>Alphaproteobacteria</taxon>
        <taxon>Hyphomicrobiales</taxon>
        <taxon>Rhizobiaceae</taxon>
        <taxon>Rhizobium/Agrobacterium group</taxon>
        <taxon>Agrobacterium</taxon>
        <taxon>Agrobacterium tumefaciens complex</taxon>
    </lineage>
</organism>
<dbReference type="GO" id="GO:0004069">
    <property type="term" value="F:L-aspartate:2-oxoglutarate aminotransferase activity"/>
    <property type="evidence" value="ECO:0007669"/>
    <property type="project" value="UniProtKB-EC"/>
</dbReference>
<proteinExistence type="inferred from homology"/>
<keyword evidence="7" id="KW-0663">Pyridoxal phosphate</keyword>
<evidence type="ECO:0000256" key="8">
    <source>
        <dbReference type="ARBA" id="ARBA00049185"/>
    </source>
</evidence>
<dbReference type="Proteomes" id="UP001438189">
    <property type="component" value="Unassembled WGS sequence"/>
</dbReference>
<dbReference type="EMBL" id="JBETME010000008">
    <property type="protein sequence ID" value="MES4992386.1"/>
    <property type="molecule type" value="Genomic_DNA"/>
</dbReference>
<sequence>MLAQRTSMFKSSGTAAARAAAKAAADAGKQIVDLTAGEIWCDLAPTIRNGAIEAIQNGVNRYTDTIGLAELREALARKVSLDTGQVWKSDEIAVTSGAKQALFNTAMVLLNPGDEVIIPSPYWTTFPAQVMIAGATPVFVGTRHNGYLPRIDDIKAAVTERTRAIVINTPANPTGAVYDVQTLVAIAELASNRNFWVIFDECYADFVHGQQTHHPIVTLVPEVRSRTVIINAFSKSLALTGWRIGYLAAPKDVVNAVKALQSHTTSNPNVIAQHAVLAHLRQGDGVYEGRLRSRLASARQTGLDVLSALSRVPVPKAQGGFYFYLDLSDLLSSGTANGAAVTADDVVNSLLSEAGVAAVSGAAFGDPAGIRISYGIPPDMLETGLSRLVEVLNAWK</sequence>
<reference evidence="10 11" key="1">
    <citation type="submission" date="2024-06" db="EMBL/GenBank/DDBJ databases">
        <title>Genome sequencing of Agrobacterium spp. from tobacco in Serbia.</title>
        <authorList>
            <person name="Ilicic R.J."/>
            <person name="Studholme D.J."/>
            <person name="Jelusic A."/>
            <person name="Barac G."/>
            <person name="Bagi F."/>
            <person name="Popovic Milovanovic T."/>
        </authorList>
    </citation>
    <scope>NUCLEOTIDE SEQUENCE [LARGE SCALE GENOMIC DNA]</scope>
    <source>
        <strain evidence="10 11">DA1</strain>
    </source>
</reference>
<comment type="catalytic activity">
    <reaction evidence="8">
        <text>L-aspartate + 2-oxoglutarate = oxaloacetate + L-glutamate</text>
        <dbReference type="Rhea" id="RHEA:21824"/>
        <dbReference type="ChEBI" id="CHEBI:16452"/>
        <dbReference type="ChEBI" id="CHEBI:16810"/>
        <dbReference type="ChEBI" id="CHEBI:29985"/>
        <dbReference type="ChEBI" id="CHEBI:29991"/>
        <dbReference type="EC" id="2.6.1.1"/>
    </reaction>
</comment>
<evidence type="ECO:0000256" key="7">
    <source>
        <dbReference type="ARBA" id="ARBA00022898"/>
    </source>
</evidence>
<dbReference type="FunFam" id="3.40.640.10:FF:000033">
    <property type="entry name" value="Aspartate aminotransferase"/>
    <property type="match status" value="1"/>
</dbReference>
<evidence type="ECO:0000256" key="2">
    <source>
        <dbReference type="ARBA" id="ARBA00007441"/>
    </source>
</evidence>
<protein>
    <recommendedName>
        <fullName evidence="4">aspartate transaminase</fullName>
        <ecNumber evidence="4">2.6.1.1</ecNumber>
    </recommendedName>
</protein>
<dbReference type="InterPro" id="IPR015424">
    <property type="entry name" value="PyrdxlP-dep_Trfase"/>
</dbReference>
<evidence type="ECO:0000256" key="1">
    <source>
        <dbReference type="ARBA" id="ARBA00001933"/>
    </source>
</evidence>
<dbReference type="Gene3D" id="3.40.640.10">
    <property type="entry name" value="Type I PLP-dependent aspartate aminotransferase-like (Major domain)"/>
    <property type="match status" value="1"/>
</dbReference>
<dbReference type="EC" id="2.6.1.1" evidence="4"/>
<dbReference type="InterPro" id="IPR050596">
    <property type="entry name" value="AspAT/PAT-like"/>
</dbReference>
<dbReference type="InterPro" id="IPR015421">
    <property type="entry name" value="PyrdxlP-dep_Trfase_major"/>
</dbReference>
<comment type="similarity">
    <text evidence="2">Belongs to the class-I pyridoxal-phosphate-dependent aminotransferase family.</text>
</comment>
<dbReference type="InterPro" id="IPR004839">
    <property type="entry name" value="Aminotransferase_I/II_large"/>
</dbReference>
<dbReference type="SUPFAM" id="SSF53383">
    <property type="entry name" value="PLP-dependent transferases"/>
    <property type="match status" value="1"/>
</dbReference>
<dbReference type="Pfam" id="PF00155">
    <property type="entry name" value="Aminotran_1_2"/>
    <property type="match status" value="1"/>
</dbReference>
<dbReference type="PANTHER" id="PTHR46383">
    <property type="entry name" value="ASPARTATE AMINOTRANSFERASE"/>
    <property type="match status" value="1"/>
</dbReference>
<evidence type="ECO:0000256" key="5">
    <source>
        <dbReference type="ARBA" id="ARBA00022576"/>
    </source>
</evidence>
<accession>A0ABD5LKI5</accession>
<evidence type="ECO:0000256" key="6">
    <source>
        <dbReference type="ARBA" id="ARBA00022679"/>
    </source>
</evidence>
<dbReference type="RefSeq" id="WP_353574346.1">
    <property type="nucleotide sequence ID" value="NZ_JBETME010000008.1"/>
</dbReference>
<dbReference type="Gene3D" id="3.90.1150.10">
    <property type="entry name" value="Aspartate Aminotransferase, domain 1"/>
    <property type="match status" value="1"/>
</dbReference>
<keyword evidence="6" id="KW-0808">Transferase</keyword>
<evidence type="ECO:0000259" key="9">
    <source>
        <dbReference type="Pfam" id="PF00155"/>
    </source>
</evidence>
<evidence type="ECO:0000313" key="11">
    <source>
        <dbReference type="Proteomes" id="UP001438189"/>
    </source>
</evidence>
<dbReference type="AlphaFoldDB" id="A0ABD5LKI5"/>
<feature type="domain" description="Aminotransferase class I/classII large" evidence="9">
    <location>
        <begin position="30"/>
        <end position="388"/>
    </location>
</feature>
<evidence type="ECO:0000256" key="4">
    <source>
        <dbReference type="ARBA" id="ARBA00012753"/>
    </source>
</evidence>
<dbReference type="PRINTS" id="PR00753">
    <property type="entry name" value="ACCSYNTHASE"/>
</dbReference>
<keyword evidence="5 10" id="KW-0032">Aminotransferase</keyword>
<dbReference type="InterPro" id="IPR015422">
    <property type="entry name" value="PyrdxlP-dep_Trfase_small"/>
</dbReference>
<comment type="cofactor">
    <cofactor evidence="1">
        <name>pyridoxal 5'-phosphate</name>
        <dbReference type="ChEBI" id="CHEBI:597326"/>
    </cofactor>
</comment>
<evidence type="ECO:0000256" key="3">
    <source>
        <dbReference type="ARBA" id="ARBA00011738"/>
    </source>
</evidence>
<dbReference type="PANTHER" id="PTHR46383:SF1">
    <property type="entry name" value="ASPARTATE AMINOTRANSFERASE"/>
    <property type="match status" value="1"/>
</dbReference>
<comment type="caution">
    <text evidence="10">The sequence shown here is derived from an EMBL/GenBank/DDBJ whole genome shotgun (WGS) entry which is preliminary data.</text>
</comment>
<evidence type="ECO:0000313" key="10">
    <source>
        <dbReference type="EMBL" id="MES4992386.1"/>
    </source>
</evidence>
<comment type="subunit">
    <text evidence="3">Homodimer.</text>
</comment>